<evidence type="ECO:0000256" key="2">
    <source>
        <dbReference type="ARBA" id="ARBA00023239"/>
    </source>
</evidence>
<dbReference type="GO" id="GO:0006751">
    <property type="term" value="P:glutathione catabolic process"/>
    <property type="evidence" value="ECO:0007669"/>
    <property type="project" value="InterPro"/>
</dbReference>
<dbReference type="EC" id="4.3.2.7" evidence="1"/>
<proteinExistence type="predicted"/>
<dbReference type="OrthoDB" id="9795692at2"/>
<comment type="caution">
    <text evidence="3">The sequence shown here is derived from an EMBL/GenBank/DDBJ whole genome shotgun (WGS) entry which is preliminary data.</text>
</comment>
<dbReference type="SUPFAM" id="SSF110857">
    <property type="entry name" value="Gamma-glutamyl cyclotransferase-like"/>
    <property type="match status" value="1"/>
</dbReference>
<dbReference type="InterPro" id="IPR036568">
    <property type="entry name" value="GGCT-like_sf"/>
</dbReference>
<dbReference type="PANTHER" id="PTHR12192">
    <property type="entry name" value="CATION TRANSPORT PROTEIN CHAC-RELATED"/>
    <property type="match status" value="1"/>
</dbReference>
<dbReference type="Proteomes" id="UP000315252">
    <property type="component" value="Unassembled WGS sequence"/>
</dbReference>
<gene>
    <name evidence="3" type="ORF">FKG95_22260</name>
</gene>
<organism evidence="3 4">
    <name type="scientific">Denitrobaculum tricleocarpae</name>
    <dbReference type="NCBI Taxonomy" id="2591009"/>
    <lineage>
        <taxon>Bacteria</taxon>
        <taxon>Pseudomonadati</taxon>
        <taxon>Pseudomonadota</taxon>
        <taxon>Alphaproteobacteria</taxon>
        <taxon>Rhodospirillales</taxon>
        <taxon>Rhodospirillaceae</taxon>
        <taxon>Denitrobaculum</taxon>
    </lineage>
</organism>
<dbReference type="GO" id="GO:0005737">
    <property type="term" value="C:cytoplasm"/>
    <property type="evidence" value="ECO:0007669"/>
    <property type="project" value="TreeGrafter"/>
</dbReference>
<dbReference type="InterPro" id="IPR006840">
    <property type="entry name" value="ChaC"/>
</dbReference>
<dbReference type="Pfam" id="PF04752">
    <property type="entry name" value="ChaC"/>
    <property type="match status" value="1"/>
</dbReference>
<sequence length="245" mass="27617">MSMRAPSSPFVHHPELEGKITDPQTSFFRKFSIASVFAEKPELQWVLEKLRSESDRERSRAETLADYRDKDLWVFAYGSLMWDPAFHFAEVRRATVPGYDRRFVLKHTYGARGTPDAPGLMAALDEGDCCEGLLFRIAAKDIETESEILWRREMVGHAYKPTFVTAMVEDQAVTALTFVADRSSEVICPDLTREEQIRFLASGVGFLGTSKEYLSNIVRQFAALGVVDEDCSALLQEVEDYLAAG</sequence>
<evidence type="ECO:0000313" key="4">
    <source>
        <dbReference type="Proteomes" id="UP000315252"/>
    </source>
</evidence>
<dbReference type="Gene3D" id="3.10.490.10">
    <property type="entry name" value="Gamma-glutamyl cyclotransferase-like"/>
    <property type="match status" value="1"/>
</dbReference>
<dbReference type="PANTHER" id="PTHR12192:SF2">
    <property type="entry name" value="GLUTATHIONE-SPECIFIC GAMMA-GLUTAMYLCYCLOTRANSFERASE 2"/>
    <property type="match status" value="1"/>
</dbReference>
<reference evidence="3 4" key="1">
    <citation type="submission" date="2019-06" db="EMBL/GenBank/DDBJ databases">
        <title>Whole genome sequence for Rhodospirillaceae sp. R148.</title>
        <authorList>
            <person name="Wang G."/>
        </authorList>
    </citation>
    <scope>NUCLEOTIDE SEQUENCE [LARGE SCALE GENOMIC DNA]</scope>
    <source>
        <strain evidence="3 4">R148</strain>
    </source>
</reference>
<dbReference type="CDD" id="cd06661">
    <property type="entry name" value="GGCT_like"/>
    <property type="match status" value="1"/>
</dbReference>
<keyword evidence="3" id="KW-0808">Transferase</keyword>
<dbReference type="GO" id="GO:0061928">
    <property type="term" value="F:glutathione specific gamma-glutamylcyclotransferase activity"/>
    <property type="evidence" value="ECO:0007669"/>
    <property type="project" value="UniProtKB-EC"/>
</dbReference>
<dbReference type="AlphaFoldDB" id="A0A545TGM5"/>
<keyword evidence="2" id="KW-0456">Lyase</keyword>
<dbReference type="GO" id="GO:0016740">
    <property type="term" value="F:transferase activity"/>
    <property type="evidence" value="ECO:0007669"/>
    <property type="project" value="UniProtKB-KW"/>
</dbReference>
<protein>
    <recommendedName>
        <fullName evidence="1">glutathione-specific gamma-glutamylcyclotransferase</fullName>
        <ecNumber evidence="1">4.3.2.7</ecNumber>
    </recommendedName>
</protein>
<name>A0A545TGM5_9PROT</name>
<dbReference type="InterPro" id="IPR013024">
    <property type="entry name" value="GGCT-like"/>
</dbReference>
<dbReference type="EMBL" id="VHSH01000008">
    <property type="protein sequence ID" value="TQV76355.1"/>
    <property type="molecule type" value="Genomic_DNA"/>
</dbReference>
<evidence type="ECO:0000256" key="1">
    <source>
        <dbReference type="ARBA" id="ARBA00012344"/>
    </source>
</evidence>
<keyword evidence="4" id="KW-1185">Reference proteome</keyword>
<accession>A0A545TGM5</accession>
<evidence type="ECO:0000313" key="3">
    <source>
        <dbReference type="EMBL" id="TQV76355.1"/>
    </source>
</evidence>